<evidence type="ECO:0000256" key="3">
    <source>
        <dbReference type="ARBA" id="ARBA00012438"/>
    </source>
</evidence>
<dbReference type="AlphaFoldDB" id="A0A5C1QCW2"/>
<dbReference type="PANTHER" id="PTHR43065:SF47">
    <property type="match status" value="1"/>
</dbReference>
<dbReference type="PROSITE" id="PS50885">
    <property type="entry name" value="HAMP"/>
    <property type="match status" value="1"/>
</dbReference>
<dbReference type="Pfam" id="PF00672">
    <property type="entry name" value="HAMP"/>
    <property type="match status" value="1"/>
</dbReference>
<accession>A0A5C1QCW2</accession>
<dbReference type="InterPro" id="IPR003661">
    <property type="entry name" value="HisK_dim/P_dom"/>
</dbReference>
<dbReference type="KEGG" id="sper:EW093_11990"/>
<evidence type="ECO:0000256" key="5">
    <source>
        <dbReference type="ARBA" id="ARBA00022679"/>
    </source>
</evidence>
<keyword evidence="7" id="KW-0472">Membrane</keyword>
<evidence type="ECO:0000313" key="10">
    <source>
        <dbReference type="EMBL" id="QEN05401.1"/>
    </source>
</evidence>
<evidence type="ECO:0000256" key="4">
    <source>
        <dbReference type="ARBA" id="ARBA00022553"/>
    </source>
</evidence>
<feature type="transmembrane region" description="Helical" evidence="7">
    <location>
        <begin position="141"/>
        <end position="160"/>
    </location>
</feature>
<dbReference type="Proteomes" id="UP000323824">
    <property type="component" value="Chromosome"/>
</dbReference>
<reference evidence="10 11" key="2">
    <citation type="submission" date="2019-09" db="EMBL/GenBank/DDBJ databases">
        <title>Complete Genome Sequence and Methylome Analysis of free living Spirochaetas.</title>
        <authorList>
            <person name="Leshcheva N."/>
            <person name="Mikheeva N."/>
        </authorList>
    </citation>
    <scope>NUCLEOTIDE SEQUENCE [LARGE SCALE GENOMIC DNA]</scope>
    <source>
        <strain evidence="10 11">P</strain>
    </source>
</reference>
<evidence type="ECO:0000313" key="11">
    <source>
        <dbReference type="Proteomes" id="UP000323824"/>
    </source>
</evidence>
<comment type="subcellular location">
    <subcellularLocation>
        <location evidence="2">Membrane</location>
    </subcellularLocation>
</comment>
<evidence type="ECO:0000256" key="2">
    <source>
        <dbReference type="ARBA" id="ARBA00004370"/>
    </source>
</evidence>
<feature type="domain" description="Histidine kinase" evidence="8">
    <location>
        <begin position="290"/>
        <end position="521"/>
    </location>
</feature>
<feature type="domain" description="HAMP" evidence="9">
    <location>
        <begin position="161"/>
        <end position="213"/>
    </location>
</feature>
<dbReference type="SMART" id="SM00304">
    <property type="entry name" value="HAMP"/>
    <property type="match status" value="1"/>
</dbReference>
<sequence>MKLQAKIILTVIIITITVNFLFQYNFIRIQKRDSLLELSSKIEKTNNLLSKINSGPMFYYDTSLIETNILSFLKDPEIKSIRVIESSGEIDLFYENKDISSDEVIEVGTDVYYGGDKIGRIVTIYSKDIINSKIANFIKTILFSLVAGTLLLSIILLIIIRQIIRPIIELTDLSFEISNGNLDKEIHIHSRDEIGTLSRSFMKMRDSIKEKIQSLYIENEERKRAEIALTYKTDELANANRELKAHRIHLEELVQQRTSELQESLDRLGKTKDQLVQSEKMASLGDLVAGVAHEINTPIGIGVTAASHLENETARFSKKYKSGEMSKSMFESYVDLASESSRMILSNLLRAANLIKSFKKVAVDQSSEEKRSFNLKEYIDEILLSIHSKFKHTNVNISVESLEEVIMDSYPGALSQIVTNLVMNSLQHGFENMEKGSITINILKNGEYSEIIYSDTGIGIDKEIQKRIFDPFFTTKRGQGGSGLGMNIVYNLVTQTLKGSIICESELGQGTTFKIRLPLIIE</sequence>
<evidence type="ECO:0000256" key="7">
    <source>
        <dbReference type="SAM" id="Phobius"/>
    </source>
</evidence>
<name>A0A5C1QCW2_9SPIO</name>
<dbReference type="EC" id="2.7.13.3" evidence="3"/>
<dbReference type="InterPro" id="IPR036890">
    <property type="entry name" value="HATPase_C_sf"/>
</dbReference>
<evidence type="ECO:0000256" key="6">
    <source>
        <dbReference type="ARBA" id="ARBA00022777"/>
    </source>
</evidence>
<dbReference type="PRINTS" id="PR00344">
    <property type="entry name" value="BCTRLSENSOR"/>
</dbReference>
<dbReference type="InterPro" id="IPR003594">
    <property type="entry name" value="HATPase_dom"/>
</dbReference>
<dbReference type="Gene3D" id="6.10.340.10">
    <property type="match status" value="1"/>
</dbReference>
<dbReference type="InterPro" id="IPR004358">
    <property type="entry name" value="Sig_transdc_His_kin-like_C"/>
</dbReference>
<organism evidence="10 11">
    <name type="scientific">Thiospirochaeta perfilievii</name>
    <dbReference type="NCBI Taxonomy" id="252967"/>
    <lineage>
        <taxon>Bacteria</taxon>
        <taxon>Pseudomonadati</taxon>
        <taxon>Spirochaetota</taxon>
        <taxon>Spirochaetia</taxon>
        <taxon>Spirochaetales</taxon>
        <taxon>Spirochaetaceae</taxon>
        <taxon>Thiospirochaeta</taxon>
    </lineage>
</organism>
<dbReference type="SMART" id="SM00387">
    <property type="entry name" value="HATPase_c"/>
    <property type="match status" value="1"/>
</dbReference>
<keyword evidence="4" id="KW-0597">Phosphoprotein</keyword>
<dbReference type="EMBL" id="CP035807">
    <property type="protein sequence ID" value="QEN05401.1"/>
    <property type="molecule type" value="Genomic_DNA"/>
</dbReference>
<reference evidence="10 11" key="1">
    <citation type="submission" date="2019-02" db="EMBL/GenBank/DDBJ databases">
        <authorList>
            <person name="Fomenkov A."/>
            <person name="Dubinina G."/>
            <person name="Grabovich M."/>
            <person name="Vincze T."/>
            <person name="Roberts R.J."/>
        </authorList>
    </citation>
    <scope>NUCLEOTIDE SEQUENCE [LARGE SCALE GENOMIC DNA]</scope>
    <source>
        <strain evidence="10 11">P</strain>
    </source>
</reference>
<dbReference type="InterPro" id="IPR003660">
    <property type="entry name" value="HAMP_dom"/>
</dbReference>
<dbReference type="RefSeq" id="WP_149568639.1">
    <property type="nucleotide sequence ID" value="NZ_CP035807.1"/>
</dbReference>
<dbReference type="CDD" id="cd06225">
    <property type="entry name" value="HAMP"/>
    <property type="match status" value="1"/>
</dbReference>
<evidence type="ECO:0000256" key="1">
    <source>
        <dbReference type="ARBA" id="ARBA00000085"/>
    </source>
</evidence>
<evidence type="ECO:0000259" key="9">
    <source>
        <dbReference type="PROSITE" id="PS50885"/>
    </source>
</evidence>
<dbReference type="SUPFAM" id="SSF158472">
    <property type="entry name" value="HAMP domain-like"/>
    <property type="match status" value="1"/>
</dbReference>
<keyword evidence="7" id="KW-0812">Transmembrane</keyword>
<dbReference type="Gene3D" id="1.10.287.130">
    <property type="match status" value="1"/>
</dbReference>
<proteinExistence type="predicted"/>
<dbReference type="GO" id="GO:0000155">
    <property type="term" value="F:phosphorelay sensor kinase activity"/>
    <property type="evidence" value="ECO:0007669"/>
    <property type="project" value="InterPro"/>
</dbReference>
<protein>
    <recommendedName>
        <fullName evidence="3">histidine kinase</fullName>
        <ecNumber evidence="3">2.7.13.3</ecNumber>
    </recommendedName>
</protein>
<comment type="catalytic activity">
    <reaction evidence="1">
        <text>ATP + protein L-histidine = ADP + protein N-phospho-L-histidine.</text>
        <dbReference type="EC" id="2.7.13.3"/>
    </reaction>
</comment>
<dbReference type="InterPro" id="IPR005467">
    <property type="entry name" value="His_kinase_dom"/>
</dbReference>
<dbReference type="Pfam" id="PF02518">
    <property type="entry name" value="HATPase_c"/>
    <property type="match status" value="1"/>
</dbReference>
<keyword evidence="5" id="KW-0808">Transferase</keyword>
<keyword evidence="6" id="KW-0418">Kinase</keyword>
<keyword evidence="11" id="KW-1185">Reference proteome</keyword>
<dbReference type="GO" id="GO:0016020">
    <property type="term" value="C:membrane"/>
    <property type="evidence" value="ECO:0007669"/>
    <property type="project" value="UniProtKB-SubCell"/>
</dbReference>
<dbReference type="Gene3D" id="3.30.565.10">
    <property type="entry name" value="Histidine kinase-like ATPase, C-terminal domain"/>
    <property type="match status" value="1"/>
</dbReference>
<dbReference type="OrthoDB" id="312445at2"/>
<dbReference type="CDD" id="cd00082">
    <property type="entry name" value="HisKA"/>
    <property type="match status" value="1"/>
</dbReference>
<keyword evidence="7" id="KW-1133">Transmembrane helix</keyword>
<dbReference type="PROSITE" id="PS50109">
    <property type="entry name" value="HIS_KIN"/>
    <property type="match status" value="1"/>
</dbReference>
<feature type="transmembrane region" description="Helical" evidence="7">
    <location>
        <begin position="6"/>
        <end position="27"/>
    </location>
</feature>
<gene>
    <name evidence="10" type="ORF">EW093_11990</name>
</gene>
<dbReference type="SUPFAM" id="SSF55874">
    <property type="entry name" value="ATPase domain of HSP90 chaperone/DNA topoisomerase II/histidine kinase"/>
    <property type="match status" value="1"/>
</dbReference>
<evidence type="ECO:0000259" key="8">
    <source>
        <dbReference type="PROSITE" id="PS50109"/>
    </source>
</evidence>
<dbReference type="PANTHER" id="PTHR43065">
    <property type="entry name" value="SENSOR HISTIDINE KINASE"/>
    <property type="match status" value="1"/>
</dbReference>